<evidence type="ECO:0000256" key="1">
    <source>
        <dbReference type="SAM" id="MobiDB-lite"/>
    </source>
</evidence>
<dbReference type="AlphaFoldDB" id="A0A8S0VZJ3"/>
<comment type="caution">
    <text evidence="2">The sequence shown here is derived from an EMBL/GenBank/DDBJ whole genome shotgun (WGS) entry which is preliminary data.</text>
</comment>
<gene>
    <name evidence="2" type="ORF">AAE3_LOCUS10960</name>
</gene>
<dbReference type="EMBL" id="CACVBS010000069">
    <property type="protein sequence ID" value="CAA7268724.1"/>
    <property type="molecule type" value="Genomic_DNA"/>
</dbReference>
<accession>A0A8S0VZJ3</accession>
<feature type="compositionally biased region" description="Pro residues" evidence="1">
    <location>
        <begin position="184"/>
        <end position="198"/>
    </location>
</feature>
<feature type="compositionally biased region" description="Pro residues" evidence="1">
    <location>
        <begin position="279"/>
        <end position="288"/>
    </location>
</feature>
<sequence>MAVSLPSIHEMFPAHLMGRDHLNGEHARGHRSVSPISFFAMSPIDLQRCVGTWCFDVYDTGLPLFVCLDFNFLLVDCSTVHNGAITPPSAISSPTDASLPTGSRQMHRPQSPFLIRFLAAGTAQVQAPDCSRITPFPLTPKRIFRAPRRSGQYPHPQPRPHIYQHPNPRDERERERRMSHSYPHPAPPGHYPPPPPPQQQHQHQHQHQHQYQRMEMDMSDGDGEEDASEGSFSGSPIPSHTHISTQMPMYPGIIGTIPLPLPPLPLRRRRRLLLRQPTLLPPTPPPLPQISHTPANYQAQ</sequence>
<feature type="compositionally biased region" description="Acidic residues" evidence="1">
    <location>
        <begin position="217"/>
        <end position="228"/>
    </location>
</feature>
<evidence type="ECO:0000313" key="3">
    <source>
        <dbReference type="Proteomes" id="UP000467700"/>
    </source>
</evidence>
<evidence type="ECO:0000313" key="2">
    <source>
        <dbReference type="EMBL" id="CAA7268724.1"/>
    </source>
</evidence>
<keyword evidence="3" id="KW-1185">Reference proteome</keyword>
<proteinExistence type="predicted"/>
<feature type="compositionally biased region" description="Polar residues" evidence="1">
    <location>
        <begin position="290"/>
        <end position="300"/>
    </location>
</feature>
<dbReference type="Proteomes" id="UP000467700">
    <property type="component" value="Unassembled WGS sequence"/>
</dbReference>
<feature type="region of interest" description="Disordered" evidence="1">
    <location>
        <begin position="130"/>
        <end position="241"/>
    </location>
</feature>
<organism evidence="2 3">
    <name type="scientific">Cyclocybe aegerita</name>
    <name type="common">Black poplar mushroom</name>
    <name type="synonym">Agrocybe aegerita</name>
    <dbReference type="NCBI Taxonomy" id="1973307"/>
    <lineage>
        <taxon>Eukaryota</taxon>
        <taxon>Fungi</taxon>
        <taxon>Dikarya</taxon>
        <taxon>Basidiomycota</taxon>
        <taxon>Agaricomycotina</taxon>
        <taxon>Agaricomycetes</taxon>
        <taxon>Agaricomycetidae</taxon>
        <taxon>Agaricales</taxon>
        <taxon>Agaricineae</taxon>
        <taxon>Bolbitiaceae</taxon>
        <taxon>Cyclocybe</taxon>
    </lineage>
</organism>
<protein>
    <submittedName>
        <fullName evidence="2">Uncharacterized protein</fullName>
    </submittedName>
</protein>
<name>A0A8S0VZJ3_CYCAE</name>
<feature type="compositionally biased region" description="Polar residues" evidence="1">
    <location>
        <begin position="89"/>
        <end position="104"/>
    </location>
</feature>
<feature type="region of interest" description="Disordered" evidence="1">
    <location>
        <begin position="279"/>
        <end position="300"/>
    </location>
</feature>
<reference evidence="2 3" key="1">
    <citation type="submission" date="2020-01" db="EMBL/GenBank/DDBJ databases">
        <authorList>
            <person name="Gupta K D."/>
        </authorList>
    </citation>
    <scope>NUCLEOTIDE SEQUENCE [LARGE SCALE GENOMIC DNA]</scope>
</reference>
<feature type="region of interest" description="Disordered" evidence="1">
    <location>
        <begin position="87"/>
        <end position="107"/>
    </location>
</feature>
<feature type="compositionally biased region" description="Basic and acidic residues" evidence="1">
    <location>
        <begin position="167"/>
        <end position="178"/>
    </location>
</feature>